<dbReference type="Pfam" id="PF05699">
    <property type="entry name" value="Dimer_Tnp_hAT"/>
    <property type="match status" value="1"/>
</dbReference>
<evidence type="ECO:0000259" key="2">
    <source>
        <dbReference type="Pfam" id="PF05699"/>
    </source>
</evidence>
<evidence type="ECO:0000256" key="1">
    <source>
        <dbReference type="SAM" id="MobiDB-lite"/>
    </source>
</evidence>
<feature type="region of interest" description="Disordered" evidence="1">
    <location>
        <begin position="211"/>
        <end position="238"/>
    </location>
</feature>
<dbReference type="RefSeq" id="XP_071912303.1">
    <property type="nucleotide sequence ID" value="XM_072056202.1"/>
</dbReference>
<keyword evidence="3" id="KW-1185">Reference proteome</keyword>
<name>A0ABM4UYE7_COFAR</name>
<proteinExistence type="predicted"/>
<organism evidence="3 4">
    <name type="scientific">Coffea arabica</name>
    <name type="common">Arabian coffee</name>
    <dbReference type="NCBI Taxonomy" id="13443"/>
    <lineage>
        <taxon>Eukaryota</taxon>
        <taxon>Viridiplantae</taxon>
        <taxon>Streptophyta</taxon>
        <taxon>Embryophyta</taxon>
        <taxon>Tracheophyta</taxon>
        <taxon>Spermatophyta</taxon>
        <taxon>Magnoliopsida</taxon>
        <taxon>eudicotyledons</taxon>
        <taxon>Gunneridae</taxon>
        <taxon>Pentapetalae</taxon>
        <taxon>asterids</taxon>
        <taxon>lamiids</taxon>
        <taxon>Gentianales</taxon>
        <taxon>Rubiaceae</taxon>
        <taxon>Ixoroideae</taxon>
        <taxon>Gardenieae complex</taxon>
        <taxon>Bertiereae - Coffeeae clade</taxon>
        <taxon>Coffeeae</taxon>
        <taxon>Coffea</taxon>
    </lineage>
</organism>
<dbReference type="Proteomes" id="UP001652660">
    <property type="component" value="Chromosome 6e"/>
</dbReference>
<dbReference type="SUPFAM" id="SSF53098">
    <property type="entry name" value="Ribonuclease H-like"/>
    <property type="match status" value="1"/>
</dbReference>
<dbReference type="InterPro" id="IPR008906">
    <property type="entry name" value="HATC_C_dom"/>
</dbReference>
<evidence type="ECO:0000313" key="3">
    <source>
        <dbReference type="Proteomes" id="UP001652660"/>
    </source>
</evidence>
<dbReference type="PANTHER" id="PTHR23272">
    <property type="entry name" value="BED FINGER-RELATED"/>
    <property type="match status" value="1"/>
</dbReference>
<evidence type="ECO:0000313" key="4">
    <source>
        <dbReference type="RefSeq" id="XP_071912303.1"/>
    </source>
</evidence>
<accession>A0ABM4UYE7</accession>
<reference evidence="4" key="1">
    <citation type="submission" date="2025-08" db="UniProtKB">
        <authorList>
            <consortium name="RefSeq"/>
        </authorList>
    </citation>
    <scope>IDENTIFICATION</scope>
    <source>
        <tissue evidence="4">Leaves</tissue>
    </source>
</reference>
<dbReference type="InterPro" id="IPR012337">
    <property type="entry name" value="RNaseH-like_sf"/>
</dbReference>
<feature type="compositionally biased region" description="Polar residues" evidence="1">
    <location>
        <begin position="224"/>
        <end position="238"/>
    </location>
</feature>
<protein>
    <submittedName>
        <fullName evidence="4">Zinc finger BED domain-containing protein RICESLEEPER 1-like</fullName>
    </submittedName>
</protein>
<dbReference type="PANTHER" id="PTHR23272:SF184">
    <property type="entry name" value="OS03G0311250 PROTEIN"/>
    <property type="match status" value="1"/>
</dbReference>
<gene>
    <name evidence="4" type="primary">LOC140009869</name>
</gene>
<sequence>MFRKWTNYYEHIPHIYLVASVFDPRVRLDGLHEYLSSYYEQIYSSENYAHDVSKKVFEVKELICSLYNEFFITYGDRFPTSILEPSSNTDNSLKRAVKIGDRILLERSKRQKGSPNTNTELESYLTTKFEHDDSSLTKQFKVLDWWKRKSENYPILSLIAKQILATPASTVAVEQAFSAGGSILDETRSRLSPESLEIQACVDDWTRSEYRQQEMEKNEEEEFNYTTDSSAVASNEDD</sequence>
<feature type="domain" description="HAT C-terminal dimerisation" evidence="2">
    <location>
        <begin position="120"/>
        <end position="205"/>
    </location>
</feature>
<dbReference type="GeneID" id="140009869"/>